<evidence type="ECO:0000313" key="5">
    <source>
        <dbReference type="Proteomes" id="UP000238634"/>
    </source>
</evidence>
<evidence type="ECO:0000256" key="2">
    <source>
        <dbReference type="PROSITE-ProRule" id="PRU00169"/>
    </source>
</evidence>
<comment type="caution">
    <text evidence="4">The sequence shown here is derived from an EMBL/GenBank/DDBJ whole genome shotgun (WGS) entry which is preliminary data.</text>
</comment>
<dbReference type="Proteomes" id="UP000238634">
    <property type="component" value="Unassembled WGS sequence"/>
</dbReference>
<proteinExistence type="predicted"/>
<gene>
    <name evidence="4" type="ORF">C7B65_00750</name>
</gene>
<keyword evidence="1 2" id="KW-0597">Phosphoprotein</keyword>
<dbReference type="InterPro" id="IPR011006">
    <property type="entry name" value="CheY-like_superfamily"/>
</dbReference>
<keyword evidence="5" id="KW-1185">Reference proteome</keyword>
<dbReference type="RefSeq" id="WP_073069002.1">
    <property type="nucleotide sequence ID" value="NZ_MPPI01000001.1"/>
</dbReference>
<dbReference type="OrthoDB" id="487748at2"/>
<name>A0A2T1DN97_9CYAN</name>
<reference evidence="4 5" key="1">
    <citation type="submission" date="2018-02" db="EMBL/GenBank/DDBJ databases">
        <authorList>
            <person name="Cohen D.B."/>
            <person name="Kent A.D."/>
        </authorList>
    </citation>
    <scope>NUCLEOTIDE SEQUENCE [LARGE SCALE GENOMIC DNA]</scope>
    <source>
        <strain evidence="4 5">ULC007</strain>
    </source>
</reference>
<dbReference type="InterPro" id="IPR050595">
    <property type="entry name" value="Bact_response_regulator"/>
</dbReference>
<dbReference type="SMART" id="SM00448">
    <property type="entry name" value="REC"/>
    <property type="match status" value="1"/>
</dbReference>
<dbReference type="PROSITE" id="PS50110">
    <property type="entry name" value="RESPONSE_REGULATORY"/>
    <property type="match status" value="1"/>
</dbReference>
<evidence type="ECO:0000313" key="4">
    <source>
        <dbReference type="EMBL" id="PSB21977.1"/>
    </source>
</evidence>
<evidence type="ECO:0000259" key="3">
    <source>
        <dbReference type="PROSITE" id="PS50110"/>
    </source>
</evidence>
<dbReference type="SUPFAM" id="SSF52172">
    <property type="entry name" value="CheY-like"/>
    <property type="match status" value="1"/>
</dbReference>
<evidence type="ECO:0000256" key="1">
    <source>
        <dbReference type="ARBA" id="ARBA00022553"/>
    </source>
</evidence>
<accession>A0A2T1DN97</accession>
<dbReference type="Pfam" id="PF00072">
    <property type="entry name" value="Response_reg"/>
    <property type="match status" value="1"/>
</dbReference>
<dbReference type="PANTHER" id="PTHR44591">
    <property type="entry name" value="STRESS RESPONSE REGULATOR PROTEIN 1"/>
    <property type="match status" value="1"/>
</dbReference>
<organism evidence="4 5">
    <name type="scientific">Phormidesmis priestleyi ULC007</name>
    <dbReference type="NCBI Taxonomy" id="1920490"/>
    <lineage>
        <taxon>Bacteria</taxon>
        <taxon>Bacillati</taxon>
        <taxon>Cyanobacteriota</taxon>
        <taxon>Cyanophyceae</taxon>
        <taxon>Leptolyngbyales</taxon>
        <taxon>Leptolyngbyaceae</taxon>
        <taxon>Phormidesmis</taxon>
    </lineage>
</organism>
<feature type="domain" description="Response regulatory" evidence="3">
    <location>
        <begin position="5"/>
        <end position="122"/>
    </location>
</feature>
<sequence length="129" mass="14249">MSTKSILLIEHEASIREVLHTSLSEFGGWRVTLSDSIQEGVNLCMITYPDAILLDASTSETDALIFIEQLKRHSMTRSIPILLITARASWFTSNQLQQMGFAGAITKPFNPSTLPAQVSRLLGWSNGDL</sequence>
<dbReference type="EMBL" id="PVWG01000001">
    <property type="protein sequence ID" value="PSB21977.1"/>
    <property type="molecule type" value="Genomic_DNA"/>
</dbReference>
<dbReference type="InterPro" id="IPR001789">
    <property type="entry name" value="Sig_transdc_resp-reg_receiver"/>
</dbReference>
<dbReference type="STRING" id="1920490.GCA_001895925_00697"/>
<dbReference type="GO" id="GO:0000160">
    <property type="term" value="P:phosphorelay signal transduction system"/>
    <property type="evidence" value="ECO:0007669"/>
    <property type="project" value="InterPro"/>
</dbReference>
<protein>
    <submittedName>
        <fullName evidence="4">Response regulator</fullName>
    </submittedName>
</protein>
<reference evidence="4 5" key="2">
    <citation type="submission" date="2018-03" db="EMBL/GenBank/DDBJ databases">
        <title>The ancient ancestry and fast evolution of plastids.</title>
        <authorList>
            <person name="Moore K.R."/>
            <person name="Magnabosco C."/>
            <person name="Momper L."/>
            <person name="Gold D.A."/>
            <person name="Bosak T."/>
            <person name="Fournier G.P."/>
        </authorList>
    </citation>
    <scope>NUCLEOTIDE SEQUENCE [LARGE SCALE GENOMIC DNA]</scope>
    <source>
        <strain evidence="4 5">ULC007</strain>
    </source>
</reference>
<dbReference type="PANTHER" id="PTHR44591:SF22">
    <property type="entry name" value="CHEY SUBFAMILY"/>
    <property type="match status" value="1"/>
</dbReference>
<dbReference type="AlphaFoldDB" id="A0A2T1DN97"/>
<dbReference type="Gene3D" id="3.40.50.2300">
    <property type="match status" value="1"/>
</dbReference>
<feature type="modified residue" description="4-aspartylphosphate" evidence="2">
    <location>
        <position position="55"/>
    </location>
</feature>